<dbReference type="PROSITE" id="PS00107">
    <property type="entry name" value="PROTEIN_KINASE_ATP"/>
    <property type="match status" value="1"/>
</dbReference>
<name>A0A835EG94_9POAL</name>
<sequence length="656" mass="71076">MARHLILAAVALLAPGASSQDYPWLVCDYAARNFTPTNSRYLANINLIGAALPTNASSSPELFATAAIGAAPDKVWGLALCRGDANASYCLSCLVQASRDLPNACPYNEDAAIYYDQCMLHYSPTGFPAIAVDDSSTTYESFDYGDVSLEESTRFNGVRAVLMNATADYAAHNSTRRYAAGEADMDLPNFPKLYSWAQCTPDLRPARCRRCLAGVIALLPQLYTNSSVGMVLGVRCSVRYQTDPFIDGPMMVRLGAAPPPKAAAPAQAPAPAPAIGPAVVAPAPAAASGAGLVLIAVLPILAAINLVTLLCFWRRRKRRRMPPTKNTDYTKEAEDMESVDSMLMDISTLRAATGDFAESNKLGEGEFGAVYKGVLPDGDEIAVKRMSKSSSQGVEELKNELAVVAKLKHKNLVSLVGVCLEQQERLLVYEFVPNRSLNLFIYDTNKRAQLDWGKRYNIISGIARGLQYLHEDSQLKVVHRNLKASNILPDSDMNPKISDFGLARIFSREQSQAVTNHVVGAHGYMAPEYAMRGNYSVKSDAFSFGVMVLEIVSGRKNKDSSDSRRSEDILTLVWEHWMAGTVLEIVDPAMDGCFSEDDVRRCIYIGLLCVQGNPGDRPMMSSVVMMLGSNTVSLQAPCKPASFASNVVSDVAASSV</sequence>
<dbReference type="GO" id="GO:0004674">
    <property type="term" value="F:protein serine/threonine kinase activity"/>
    <property type="evidence" value="ECO:0007669"/>
    <property type="project" value="UniProtKB-KW"/>
</dbReference>
<evidence type="ECO:0000256" key="6">
    <source>
        <dbReference type="ARBA" id="ARBA00022729"/>
    </source>
</evidence>
<keyword evidence="10" id="KW-0611">Plant defense</keyword>
<evidence type="ECO:0000259" key="20">
    <source>
        <dbReference type="PROSITE" id="PS51473"/>
    </source>
</evidence>
<evidence type="ECO:0000256" key="7">
    <source>
        <dbReference type="ARBA" id="ARBA00022737"/>
    </source>
</evidence>
<evidence type="ECO:0000313" key="22">
    <source>
        <dbReference type="Proteomes" id="UP000636709"/>
    </source>
</evidence>
<evidence type="ECO:0000256" key="18">
    <source>
        <dbReference type="SAM" id="SignalP"/>
    </source>
</evidence>
<dbReference type="InterPro" id="IPR002902">
    <property type="entry name" value="GNK2"/>
</dbReference>
<keyword evidence="12 17" id="KW-1133">Transmembrane helix</keyword>
<feature type="transmembrane region" description="Helical" evidence="17">
    <location>
        <begin position="290"/>
        <end position="313"/>
    </location>
</feature>
<keyword evidence="9" id="KW-0418">Kinase</keyword>
<feature type="signal peptide" evidence="18">
    <location>
        <begin position="1"/>
        <end position="19"/>
    </location>
</feature>
<keyword evidence="8 16" id="KW-0547">Nucleotide-binding</keyword>
<dbReference type="Pfam" id="PF07714">
    <property type="entry name" value="PK_Tyr_Ser-Thr"/>
    <property type="match status" value="1"/>
</dbReference>
<dbReference type="FunFam" id="3.30.430.20:FF:000002">
    <property type="entry name" value="Cysteine-rich receptor-like protein kinase 10"/>
    <property type="match status" value="1"/>
</dbReference>
<evidence type="ECO:0008006" key="23">
    <source>
        <dbReference type="Google" id="ProtNLM"/>
    </source>
</evidence>
<evidence type="ECO:0000256" key="11">
    <source>
        <dbReference type="ARBA" id="ARBA00022840"/>
    </source>
</evidence>
<accession>A0A835EG94</accession>
<keyword evidence="6 18" id="KW-0732">Signal</keyword>
<keyword evidence="13 17" id="KW-0472">Membrane</keyword>
<dbReference type="PANTHER" id="PTHR27002:SF1040">
    <property type="entry name" value="OS07G0538400 PROTEIN"/>
    <property type="match status" value="1"/>
</dbReference>
<feature type="domain" description="Protein kinase" evidence="19">
    <location>
        <begin position="356"/>
        <end position="632"/>
    </location>
</feature>
<evidence type="ECO:0000256" key="13">
    <source>
        <dbReference type="ARBA" id="ARBA00023136"/>
    </source>
</evidence>
<dbReference type="GO" id="GO:0005886">
    <property type="term" value="C:plasma membrane"/>
    <property type="evidence" value="ECO:0007669"/>
    <property type="project" value="TreeGrafter"/>
</dbReference>
<dbReference type="InterPro" id="IPR038408">
    <property type="entry name" value="GNK2_sf"/>
</dbReference>
<evidence type="ECO:0000256" key="3">
    <source>
        <dbReference type="ARBA" id="ARBA00022553"/>
    </source>
</evidence>
<dbReference type="InterPro" id="IPR001245">
    <property type="entry name" value="Ser-Thr/Tyr_kinase_cat_dom"/>
</dbReference>
<dbReference type="CDD" id="cd14066">
    <property type="entry name" value="STKc_IRAK"/>
    <property type="match status" value="1"/>
</dbReference>
<protein>
    <recommendedName>
        <fullName evidence="23">Cysteine-rich receptor-like protein kinase 10</fullName>
    </recommendedName>
</protein>
<proteinExistence type="predicted"/>
<dbReference type="Gene3D" id="3.30.430.20">
    <property type="entry name" value="Gnk2 domain, C-X8-C-X2-C motif"/>
    <property type="match status" value="2"/>
</dbReference>
<dbReference type="InterPro" id="IPR000719">
    <property type="entry name" value="Prot_kinase_dom"/>
</dbReference>
<feature type="domain" description="Gnk2-homologous" evidence="20">
    <location>
        <begin position="22"/>
        <end position="127"/>
    </location>
</feature>
<dbReference type="InterPro" id="IPR011009">
    <property type="entry name" value="Kinase-like_dom_sf"/>
</dbReference>
<dbReference type="Gene3D" id="1.10.510.10">
    <property type="entry name" value="Transferase(Phosphotransferase) domain 1"/>
    <property type="match status" value="1"/>
</dbReference>
<keyword evidence="15" id="KW-0325">Glycoprotein</keyword>
<organism evidence="21 22">
    <name type="scientific">Digitaria exilis</name>
    <dbReference type="NCBI Taxonomy" id="1010633"/>
    <lineage>
        <taxon>Eukaryota</taxon>
        <taxon>Viridiplantae</taxon>
        <taxon>Streptophyta</taxon>
        <taxon>Embryophyta</taxon>
        <taxon>Tracheophyta</taxon>
        <taxon>Spermatophyta</taxon>
        <taxon>Magnoliopsida</taxon>
        <taxon>Liliopsida</taxon>
        <taxon>Poales</taxon>
        <taxon>Poaceae</taxon>
        <taxon>PACMAD clade</taxon>
        <taxon>Panicoideae</taxon>
        <taxon>Panicodae</taxon>
        <taxon>Paniceae</taxon>
        <taxon>Anthephorinae</taxon>
        <taxon>Digitaria</taxon>
    </lineage>
</organism>
<feature type="binding site" evidence="16">
    <location>
        <position position="384"/>
    </location>
    <ligand>
        <name>ATP</name>
        <dbReference type="ChEBI" id="CHEBI:30616"/>
    </ligand>
</feature>
<keyword evidence="5 17" id="KW-0812">Transmembrane</keyword>
<comment type="subcellular location">
    <subcellularLocation>
        <location evidence="1">Membrane</location>
        <topology evidence="1">Single-pass membrane protein</topology>
    </subcellularLocation>
</comment>
<feature type="chain" id="PRO_5032690078" description="Cysteine-rich receptor-like protein kinase 10" evidence="18">
    <location>
        <begin position="20"/>
        <end position="656"/>
    </location>
</feature>
<evidence type="ECO:0000256" key="9">
    <source>
        <dbReference type="ARBA" id="ARBA00022777"/>
    </source>
</evidence>
<evidence type="ECO:0000313" key="21">
    <source>
        <dbReference type="EMBL" id="KAF8689299.1"/>
    </source>
</evidence>
<dbReference type="FunFam" id="3.30.200.20:FF:000142">
    <property type="entry name" value="Cysteine-rich receptor-like protein kinase 10"/>
    <property type="match status" value="1"/>
</dbReference>
<evidence type="ECO:0000256" key="2">
    <source>
        <dbReference type="ARBA" id="ARBA00022527"/>
    </source>
</evidence>
<dbReference type="InterPro" id="IPR017441">
    <property type="entry name" value="Protein_kinase_ATP_BS"/>
</dbReference>
<keyword evidence="11 16" id="KW-0067">ATP-binding</keyword>
<dbReference type="AlphaFoldDB" id="A0A835EG94"/>
<evidence type="ECO:0000256" key="8">
    <source>
        <dbReference type="ARBA" id="ARBA00022741"/>
    </source>
</evidence>
<dbReference type="OrthoDB" id="4062651at2759"/>
<dbReference type="PANTHER" id="PTHR27002">
    <property type="entry name" value="RECEPTOR-LIKE SERINE/THREONINE-PROTEIN KINASE SD1-8"/>
    <property type="match status" value="1"/>
</dbReference>
<keyword evidence="4" id="KW-0808">Transferase</keyword>
<evidence type="ECO:0000256" key="10">
    <source>
        <dbReference type="ARBA" id="ARBA00022821"/>
    </source>
</evidence>
<keyword evidence="2" id="KW-0723">Serine/threonine-protein kinase</keyword>
<evidence type="ECO:0000256" key="12">
    <source>
        <dbReference type="ARBA" id="ARBA00022989"/>
    </source>
</evidence>
<reference evidence="21" key="1">
    <citation type="submission" date="2020-07" db="EMBL/GenBank/DDBJ databases">
        <title>Genome sequence and genetic diversity analysis of an under-domesticated orphan crop, white fonio (Digitaria exilis).</title>
        <authorList>
            <person name="Bennetzen J.L."/>
            <person name="Chen S."/>
            <person name="Ma X."/>
            <person name="Wang X."/>
            <person name="Yssel A.E.J."/>
            <person name="Chaluvadi S.R."/>
            <person name="Johnson M."/>
            <person name="Gangashetty P."/>
            <person name="Hamidou F."/>
            <person name="Sanogo M.D."/>
            <person name="Zwaenepoel A."/>
            <person name="Wallace J."/>
            <person name="Van De Peer Y."/>
            <person name="Van Deynze A."/>
        </authorList>
    </citation>
    <scope>NUCLEOTIDE SEQUENCE</scope>
    <source>
        <tissue evidence="21">Leaves</tissue>
    </source>
</reference>
<keyword evidence="14" id="KW-1015">Disulfide bond</keyword>
<keyword evidence="3" id="KW-0597">Phosphoprotein</keyword>
<comment type="caution">
    <text evidence="21">The sequence shown here is derived from an EMBL/GenBank/DDBJ whole genome shotgun (WGS) entry which is preliminary data.</text>
</comment>
<feature type="domain" description="Gnk2-homologous" evidence="20">
    <location>
        <begin position="137"/>
        <end position="245"/>
    </location>
</feature>
<evidence type="ECO:0000256" key="1">
    <source>
        <dbReference type="ARBA" id="ARBA00004167"/>
    </source>
</evidence>
<evidence type="ECO:0000256" key="17">
    <source>
        <dbReference type="SAM" id="Phobius"/>
    </source>
</evidence>
<dbReference type="Proteomes" id="UP000636709">
    <property type="component" value="Unassembled WGS sequence"/>
</dbReference>
<evidence type="ECO:0000256" key="4">
    <source>
        <dbReference type="ARBA" id="ARBA00022679"/>
    </source>
</evidence>
<evidence type="ECO:0000256" key="15">
    <source>
        <dbReference type="ARBA" id="ARBA00023180"/>
    </source>
</evidence>
<dbReference type="FunFam" id="3.30.430.20:FF:000004">
    <property type="entry name" value="Receptor-like serine-threonine protein kinase"/>
    <property type="match status" value="1"/>
</dbReference>
<dbReference type="GO" id="GO:0005524">
    <property type="term" value="F:ATP binding"/>
    <property type="evidence" value="ECO:0007669"/>
    <property type="project" value="UniProtKB-UniRule"/>
</dbReference>
<dbReference type="GO" id="GO:0042742">
    <property type="term" value="P:defense response to bacterium"/>
    <property type="evidence" value="ECO:0007669"/>
    <property type="project" value="UniProtKB-ARBA"/>
</dbReference>
<dbReference type="Gene3D" id="3.30.200.20">
    <property type="entry name" value="Phosphorylase Kinase, domain 1"/>
    <property type="match status" value="1"/>
</dbReference>
<evidence type="ECO:0000256" key="16">
    <source>
        <dbReference type="PROSITE-ProRule" id="PRU10141"/>
    </source>
</evidence>
<dbReference type="Pfam" id="PF01657">
    <property type="entry name" value="Stress-antifung"/>
    <property type="match status" value="2"/>
</dbReference>
<dbReference type="SUPFAM" id="SSF56112">
    <property type="entry name" value="Protein kinase-like (PK-like)"/>
    <property type="match status" value="1"/>
</dbReference>
<dbReference type="FunFam" id="1.10.510.10:FF:000129">
    <property type="entry name" value="cysteine-rich receptor-like protein kinase 10"/>
    <property type="match status" value="1"/>
</dbReference>
<gene>
    <name evidence="21" type="ORF">HU200_042095</name>
</gene>
<dbReference type="EMBL" id="JACEFO010002022">
    <property type="protein sequence ID" value="KAF8689299.1"/>
    <property type="molecule type" value="Genomic_DNA"/>
</dbReference>
<keyword evidence="22" id="KW-1185">Reference proteome</keyword>
<dbReference type="PROSITE" id="PS51473">
    <property type="entry name" value="GNK2"/>
    <property type="match status" value="2"/>
</dbReference>
<dbReference type="PROSITE" id="PS50011">
    <property type="entry name" value="PROTEIN_KINASE_DOM"/>
    <property type="match status" value="1"/>
</dbReference>
<dbReference type="CDD" id="cd23509">
    <property type="entry name" value="Gnk2-like"/>
    <property type="match status" value="2"/>
</dbReference>
<evidence type="ECO:0000259" key="19">
    <source>
        <dbReference type="PROSITE" id="PS50011"/>
    </source>
</evidence>
<keyword evidence="7" id="KW-0677">Repeat</keyword>
<evidence type="ECO:0000256" key="14">
    <source>
        <dbReference type="ARBA" id="ARBA00023157"/>
    </source>
</evidence>
<evidence type="ECO:0000256" key="5">
    <source>
        <dbReference type="ARBA" id="ARBA00022692"/>
    </source>
</evidence>